<dbReference type="Proteomes" id="UP000294847">
    <property type="component" value="Chromosome 6"/>
</dbReference>
<dbReference type="EMBL" id="CP034209">
    <property type="protein sequence ID" value="QBZ64495.1"/>
    <property type="molecule type" value="Genomic_DNA"/>
</dbReference>
<evidence type="ECO:0000313" key="2">
    <source>
        <dbReference type="Proteomes" id="UP000294847"/>
    </source>
</evidence>
<organism evidence="1 2">
    <name type="scientific">Pyricularia oryzae</name>
    <name type="common">Rice blast fungus</name>
    <name type="synonym">Magnaporthe oryzae</name>
    <dbReference type="NCBI Taxonomy" id="318829"/>
    <lineage>
        <taxon>Eukaryota</taxon>
        <taxon>Fungi</taxon>
        <taxon>Dikarya</taxon>
        <taxon>Ascomycota</taxon>
        <taxon>Pezizomycotina</taxon>
        <taxon>Sordariomycetes</taxon>
        <taxon>Sordariomycetidae</taxon>
        <taxon>Magnaporthales</taxon>
        <taxon>Pyriculariaceae</taxon>
        <taxon>Pyricularia</taxon>
    </lineage>
</organism>
<sequence>MGFPWFRVAKTVSHGHQKSTYLELLSYQVLQYYATN</sequence>
<dbReference type="AlphaFoldDB" id="A0A4P7NQ30"/>
<evidence type="ECO:0000313" key="1">
    <source>
        <dbReference type="EMBL" id="QBZ64495.1"/>
    </source>
</evidence>
<protein>
    <submittedName>
        <fullName evidence="1">Uncharacterized protein</fullName>
    </submittedName>
</protein>
<gene>
    <name evidence="1" type="ORF">PoMZ_06193</name>
</gene>
<accession>A0A4P7NQ30</accession>
<proteinExistence type="predicted"/>
<name>A0A4P7NQ30_PYROR</name>
<reference evidence="1 2" key="1">
    <citation type="journal article" date="2019" name="Mol. Biol. Evol.">
        <title>Blast fungal genomes show frequent chromosomal changes, gene gains and losses, and effector gene turnover.</title>
        <authorList>
            <person name="Gomez Luciano L.B."/>
            <person name="Jason Tsai I."/>
            <person name="Chuma I."/>
            <person name="Tosa Y."/>
            <person name="Chen Y.H."/>
            <person name="Li J.Y."/>
            <person name="Li M.Y."/>
            <person name="Jade Lu M.Y."/>
            <person name="Nakayashiki H."/>
            <person name="Li W.H."/>
        </authorList>
    </citation>
    <scope>NUCLEOTIDE SEQUENCE [LARGE SCALE GENOMIC DNA]</scope>
    <source>
        <strain evidence="1">MZ5-1-6</strain>
    </source>
</reference>